<accession>A0A432W1T7</accession>
<dbReference type="EMBL" id="PIPJ01000001">
    <property type="protein sequence ID" value="RUO23185.1"/>
    <property type="molecule type" value="Genomic_DNA"/>
</dbReference>
<proteinExistence type="inferred from homology"/>
<evidence type="ECO:0000259" key="7">
    <source>
        <dbReference type="SMART" id="SM00858"/>
    </source>
</evidence>
<dbReference type="PANTHER" id="PTHR36307:SF1">
    <property type="entry name" value="FLAGELLA BASAL BODY P-RING FORMATION PROTEIN FLGA"/>
    <property type="match status" value="1"/>
</dbReference>
<protein>
    <recommendedName>
        <fullName evidence="3">Flagella basal body P-ring formation protein FlgA</fullName>
    </recommendedName>
</protein>
<dbReference type="NCBIfam" id="TIGR03170">
    <property type="entry name" value="flgA_cterm"/>
    <property type="match status" value="1"/>
</dbReference>
<dbReference type="InterPro" id="IPR036732">
    <property type="entry name" value="AFP_Neu5c_C_sf"/>
</dbReference>
<evidence type="ECO:0000256" key="5">
    <source>
        <dbReference type="ARBA" id="ARBA00022764"/>
    </source>
</evidence>
<name>A0A432W1T7_9GAMM</name>
<evidence type="ECO:0000256" key="6">
    <source>
        <dbReference type="ARBA" id="ARBA00025643"/>
    </source>
</evidence>
<comment type="similarity">
    <text evidence="2">Belongs to the FlgA family.</text>
</comment>
<evidence type="ECO:0000313" key="8">
    <source>
        <dbReference type="EMBL" id="RUO23185.1"/>
    </source>
</evidence>
<dbReference type="CDD" id="cd11614">
    <property type="entry name" value="SAF_CpaB_FlgA_like"/>
    <property type="match status" value="1"/>
</dbReference>
<organism evidence="8 9">
    <name type="scientific">Aliidiomarina iranensis</name>
    <dbReference type="NCBI Taxonomy" id="1434071"/>
    <lineage>
        <taxon>Bacteria</taxon>
        <taxon>Pseudomonadati</taxon>
        <taxon>Pseudomonadota</taxon>
        <taxon>Gammaproteobacteria</taxon>
        <taxon>Alteromonadales</taxon>
        <taxon>Idiomarinaceae</taxon>
        <taxon>Aliidiomarina</taxon>
    </lineage>
</organism>
<keyword evidence="4" id="KW-0732">Signal</keyword>
<feature type="domain" description="SAF" evidence="7">
    <location>
        <begin position="144"/>
        <end position="206"/>
    </location>
</feature>
<dbReference type="Pfam" id="PF13144">
    <property type="entry name" value="ChapFlgA"/>
    <property type="match status" value="1"/>
</dbReference>
<comment type="function">
    <text evidence="6">Involved in the assembly process of the P-ring formation. It may associate with FlgF on the rod constituting a structure essential for the P-ring assembly or may act as a modulator protein for the P-ring assembly.</text>
</comment>
<keyword evidence="9" id="KW-1185">Reference proteome</keyword>
<dbReference type="Gene3D" id="2.30.30.760">
    <property type="match status" value="1"/>
</dbReference>
<keyword evidence="5" id="KW-0574">Periplasm</keyword>
<dbReference type="GO" id="GO:0044780">
    <property type="term" value="P:bacterial-type flagellum assembly"/>
    <property type="evidence" value="ECO:0007669"/>
    <property type="project" value="InterPro"/>
</dbReference>
<dbReference type="SMART" id="SM00858">
    <property type="entry name" value="SAF"/>
    <property type="match status" value="1"/>
</dbReference>
<gene>
    <name evidence="8" type="ORF">CWE08_00590</name>
</gene>
<reference evidence="9" key="1">
    <citation type="journal article" date="2018" name="Front. Microbiol.">
        <title>Genome-Based Analysis Reveals the Taxonomy and Diversity of the Family Idiomarinaceae.</title>
        <authorList>
            <person name="Liu Y."/>
            <person name="Lai Q."/>
            <person name="Shao Z."/>
        </authorList>
    </citation>
    <scope>NUCLEOTIDE SEQUENCE [LARGE SCALE GENOMIC DNA]</scope>
    <source>
        <strain evidence="9">GBPy7</strain>
    </source>
</reference>
<comment type="caution">
    <text evidence="8">The sequence shown here is derived from an EMBL/GenBank/DDBJ whole genome shotgun (WGS) entry which is preliminary data.</text>
</comment>
<evidence type="ECO:0000313" key="9">
    <source>
        <dbReference type="Proteomes" id="UP000288395"/>
    </source>
</evidence>
<sequence length="273" mass="29562">MAINRLYNAIKRQSSSHRYRSQMGTEHLMQAIVKKALMIALITITACALGLGNAALADSKSNNEQVTHAVENFLYQQVQQRNTNESEIAIEVFAGSTYFGECENPQPFFPNANQEVAGRVSVGVRCGAQGNQVRYVQAQVSLISSFLVPKADIPSGTILTATMLTTAQGDLGRMRQAPVTETTALEGQVVRRNLRAGQPIYATMVQAAEIISRGDAVKIIAEGAGFQIEREGVAVDSGGLNETIRIRINTGDQRNRQLIDAKIIGPGRVTLAF</sequence>
<dbReference type="InterPro" id="IPR041231">
    <property type="entry name" value="FlgA_N"/>
</dbReference>
<evidence type="ECO:0000256" key="1">
    <source>
        <dbReference type="ARBA" id="ARBA00004418"/>
    </source>
</evidence>
<dbReference type="Gene3D" id="3.90.1210.10">
    <property type="entry name" value="Antifreeze-like/N-acetylneuraminic acid synthase C-terminal domain"/>
    <property type="match status" value="1"/>
</dbReference>
<dbReference type="InterPro" id="IPR039246">
    <property type="entry name" value="Flagellar_FlgA"/>
</dbReference>
<dbReference type="GO" id="GO:0042597">
    <property type="term" value="C:periplasmic space"/>
    <property type="evidence" value="ECO:0007669"/>
    <property type="project" value="UniProtKB-SubCell"/>
</dbReference>
<dbReference type="Proteomes" id="UP000288395">
    <property type="component" value="Unassembled WGS sequence"/>
</dbReference>
<dbReference type="Pfam" id="PF17656">
    <property type="entry name" value="ChapFlgA_N"/>
    <property type="match status" value="1"/>
</dbReference>
<dbReference type="AlphaFoldDB" id="A0A432W1T7"/>
<dbReference type="InterPro" id="IPR013974">
    <property type="entry name" value="SAF"/>
</dbReference>
<evidence type="ECO:0000256" key="4">
    <source>
        <dbReference type="ARBA" id="ARBA00022729"/>
    </source>
</evidence>
<dbReference type="InterPro" id="IPR017585">
    <property type="entry name" value="SAF_FlgA"/>
</dbReference>
<dbReference type="SUPFAM" id="SSF51269">
    <property type="entry name" value="AFP III-like domain"/>
    <property type="match status" value="1"/>
</dbReference>
<evidence type="ECO:0000256" key="3">
    <source>
        <dbReference type="ARBA" id="ARBA00014754"/>
    </source>
</evidence>
<comment type="subcellular location">
    <subcellularLocation>
        <location evidence="1">Periplasm</location>
    </subcellularLocation>
</comment>
<evidence type="ECO:0000256" key="2">
    <source>
        <dbReference type="ARBA" id="ARBA00010474"/>
    </source>
</evidence>
<dbReference type="PANTHER" id="PTHR36307">
    <property type="entry name" value="FLAGELLA BASAL BODY P-RING FORMATION PROTEIN FLGA"/>
    <property type="match status" value="1"/>
</dbReference>